<dbReference type="OrthoDB" id="4934715at2759"/>
<evidence type="ECO:0000313" key="6">
    <source>
        <dbReference type="Proteomes" id="UP000567885"/>
    </source>
</evidence>
<feature type="compositionally biased region" description="Polar residues" evidence="3">
    <location>
        <begin position="1"/>
        <end position="36"/>
    </location>
</feature>
<dbReference type="SMART" id="SM00906">
    <property type="entry name" value="Fungal_trans"/>
    <property type="match status" value="1"/>
</dbReference>
<comment type="subcellular location">
    <subcellularLocation>
        <location evidence="1">Nucleus</location>
    </subcellularLocation>
</comment>
<keyword evidence="6" id="KW-1185">Reference proteome</keyword>
<dbReference type="GO" id="GO:0005634">
    <property type="term" value="C:nucleus"/>
    <property type="evidence" value="ECO:0007669"/>
    <property type="project" value="UniProtKB-SubCell"/>
</dbReference>
<evidence type="ECO:0000256" key="2">
    <source>
        <dbReference type="ARBA" id="ARBA00023242"/>
    </source>
</evidence>
<dbReference type="Proteomes" id="UP000567885">
    <property type="component" value="Unassembled WGS sequence"/>
</dbReference>
<comment type="caution">
    <text evidence="5">The sequence shown here is derived from an EMBL/GenBank/DDBJ whole genome shotgun (WGS) entry which is preliminary data.</text>
</comment>
<dbReference type="GO" id="GO:0006351">
    <property type="term" value="P:DNA-templated transcription"/>
    <property type="evidence" value="ECO:0007669"/>
    <property type="project" value="InterPro"/>
</dbReference>
<keyword evidence="2" id="KW-0539">Nucleus</keyword>
<proteinExistence type="predicted"/>
<sequence length="613" mass="69291">MQTSSTGQPTATPSLSSITQTSNSPLFGPAQENSTIEPRATEPPADYGSMQSNKDGENYVGSAHWAAVLDSIAELKDHVDNEELLQVEQEASDYPYLETGPKLLYGCPTPATKDEILASIPKRPVVDRLVSRYFNSFEMSPAVLHTVEFLKEYEIFWEDQTAVSVIWLGLLFTIMCLATQFEKSRLDPGIQTPAITYTGQDLSKTAEIFSLRISQCLVLGNYTRGGPYVLETLMLYIAAEILVHHDAEINVWILMGTTVQIAMQMGYHRDPRHFKNMSPFAAEMRKRVWATAVEMDLGISAQMGLPRIVKQWQTDTQEPSNFQDNDFDKCTVEMPRPRPDTELTPMLYRLVKAKMTSVLGLIWDFLADMRPYPWSEVEEMDKKLNEARNTIPECLRWHSIARCITDSPQHIMQKVVLETIFHRAKILLHRKYMFNPPAASDDSKRIVLESALKLLDYQHMIQEEIQPFCQLYQERWRVTSHARVESLPLTELLPNNETIRRSLRRSYLIWVQSSVRSKEARKVVKALEVVLGIAGGSTPETVDSGIGTGIPLDIPSASVSSSINEYCQEFSWGFGIQFPGFNSYLIPNWALLGDDPLTAPDIGPDSEWQTVNG</sequence>
<dbReference type="EMBL" id="JAAGWQ010000065">
    <property type="protein sequence ID" value="KAF5671679.1"/>
    <property type="molecule type" value="Genomic_DNA"/>
</dbReference>
<evidence type="ECO:0000259" key="4">
    <source>
        <dbReference type="SMART" id="SM00906"/>
    </source>
</evidence>
<evidence type="ECO:0000256" key="3">
    <source>
        <dbReference type="SAM" id="MobiDB-lite"/>
    </source>
</evidence>
<dbReference type="PANTHER" id="PTHR31001">
    <property type="entry name" value="UNCHARACTERIZED TRANSCRIPTIONAL REGULATORY PROTEIN"/>
    <property type="match status" value="1"/>
</dbReference>
<feature type="region of interest" description="Disordered" evidence="3">
    <location>
        <begin position="1"/>
        <end position="55"/>
    </location>
</feature>
<dbReference type="InterPro" id="IPR007219">
    <property type="entry name" value="XnlR_reg_dom"/>
</dbReference>
<name>A0A8H5TGB4_FUSHE</name>
<evidence type="ECO:0000256" key="1">
    <source>
        <dbReference type="ARBA" id="ARBA00004123"/>
    </source>
</evidence>
<gene>
    <name evidence="5" type="ORF">FHETE_4049</name>
</gene>
<dbReference type="GO" id="GO:0003677">
    <property type="term" value="F:DNA binding"/>
    <property type="evidence" value="ECO:0007669"/>
    <property type="project" value="InterPro"/>
</dbReference>
<dbReference type="GO" id="GO:0008270">
    <property type="term" value="F:zinc ion binding"/>
    <property type="evidence" value="ECO:0007669"/>
    <property type="project" value="InterPro"/>
</dbReference>
<organism evidence="5 6">
    <name type="scientific">Fusarium heterosporum</name>
    <dbReference type="NCBI Taxonomy" id="42747"/>
    <lineage>
        <taxon>Eukaryota</taxon>
        <taxon>Fungi</taxon>
        <taxon>Dikarya</taxon>
        <taxon>Ascomycota</taxon>
        <taxon>Pezizomycotina</taxon>
        <taxon>Sordariomycetes</taxon>
        <taxon>Hypocreomycetidae</taxon>
        <taxon>Hypocreales</taxon>
        <taxon>Nectriaceae</taxon>
        <taxon>Fusarium</taxon>
        <taxon>Fusarium heterosporum species complex</taxon>
    </lineage>
</organism>
<dbReference type="PANTHER" id="PTHR31001:SF74">
    <property type="entry name" value="ZN(II)2CYS6 TRANSCRIPTION FACTOR (EUROFUNG)"/>
    <property type="match status" value="1"/>
</dbReference>
<reference evidence="5 6" key="1">
    <citation type="submission" date="2020-05" db="EMBL/GenBank/DDBJ databases">
        <title>Identification and distribution of gene clusters putatively required for synthesis of sphingolipid metabolism inhibitors in phylogenetically diverse species of the filamentous fungus Fusarium.</title>
        <authorList>
            <person name="Kim H.-S."/>
            <person name="Busman M."/>
            <person name="Brown D.W."/>
            <person name="Divon H."/>
            <person name="Uhlig S."/>
            <person name="Proctor R.H."/>
        </authorList>
    </citation>
    <scope>NUCLEOTIDE SEQUENCE [LARGE SCALE GENOMIC DNA]</scope>
    <source>
        <strain evidence="5 6">NRRL 20693</strain>
    </source>
</reference>
<dbReference type="Pfam" id="PF04082">
    <property type="entry name" value="Fungal_trans"/>
    <property type="match status" value="1"/>
</dbReference>
<dbReference type="InterPro" id="IPR050613">
    <property type="entry name" value="Sec_Metabolite_Reg"/>
</dbReference>
<feature type="domain" description="Xylanolytic transcriptional activator regulatory" evidence="4">
    <location>
        <begin position="251"/>
        <end position="325"/>
    </location>
</feature>
<accession>A0A8H5TGB4</accession>
<evidence type="ECO:0000313" key="5">
    <source>
        <dbReference type="EMBL" id="KAF5671679.1"/>
    </source>
</evidence>
<dbReference type="AlphaFoldDB" id="A0A8H5TGB4"/>
<dbReference type="CDD" id="cd12148">
    <property type="entry name" value="fungal_TF_MHR"/>
    <property type="match status" value="1"/>
</dbReference>
<protein>
    <submittedName>
        <fullName evidence="5">Transcriptional regulatory</fullName>
    </submittedName>
</protein>